<evidence type="ECO:0000313" key="5">
    <source>
        <dbReference type="Proteomes" id="UP000005143"/>
    </source>
</evidence>
<dbReference type="SUPFAM" id="SSF51735">
    <property type="entry name" value="NAD(P)-binding Rossmann-fold domains"/>
    <property type="match status" value="1"/>
</dbReference>
<dbReference type="GO" id="GO:0004316">
    <property type="term" value="F:3-oxoacyl-[acyl-carrier-protein] reductase (NADPH) activity"/>
    <property type="evidence" value="ECO:0007669"/>
    <property type="project" value="UniProtKB-EC"/>
</dbReference>
<protein>
    <submittedName>
        <fullName evidence="4">3-oxoacyl-[acyl-carrier protein] reductase</fullName>
        <ecNumber evidence="4">1.1.1.100</ecNumber>
    </submittedName>
</protein>
<dbReference type="FunFam" id="3.40.50.720:FF:000084">
    <property type="entry name" value="Short-chain dehydrogenase reductase"/>
    <property type="match status" value="1"/>
</dbReference>
<feature type="domain" description="Ketoreductase" evidence="3">
    <location>
        <begin position="53"/>
        <end position="228"/>
    </location>
</feature>
<dbReference type="Pfam" id="PF13561">
    <property type="entry name" value="adh_short_C2"/>
    <property type="match status" value="1"/>
</dbReference>
<dbReference type="InterPro" id="IPR002347">
    <property type="entry name" value="SDR_fam"/>
</dbReference>
<dbReference type="PANTHER" id="PTHR42760">
    <property type="entry name" value="SHORT-CHAIN DEHYDROGENASES/REDUCTASES FAMILY MEMBER"/>
    <property type="match status" value="1"/>
</dbReference>
<reference evidence="4 5" key="1">
    <citation type="journal article" date="2013" name="Biodegradation">
        <title>Quantitative proteomic analysis of ibuprofen-degrading Patulibacter sp. strain I11.</title>
        <authorList>
            <person name="Almeida B."/>
            <person name="Kjeldal H."/>
            <person name="Lolas I."/>
            <person name="Knudsen A.D."/>
            <person name="Carvalho G."/>
            <person name="Nielsen K.L."/>
            <person name="Barreto Crespo M.T."/>
            <person name="Stensballe A."/>
            <person name="Nielsen J.L."/>
        </authorList>
    </citation>
    <scope>NUCLEOTIDE SEQUENCE [LARGE SCALE GENOMIC DNA]</scope>
    <source>
        <strain evidence="4 5">I11</strain>
    </source>
</reference>
<evidence type="ECO:0000256" key="2">
    <source>
        <dbReference type="ARBA" id="ARBA00023002"/>
    </source>
</evidence>
<keyword evidence="5" id="KW-1185">Reference proteome</keyword>
<dbReference type="CDD" id="cd05233">
    <property type="entry name" value="SDR_c"/>
    <property type="match status" value="1"/>
</dbReference>
<dbReference type="EMBL" id="AGUD01000004">
    <property type="protein sequence ID" value="EHN12970.1"/>
    <property type="molecule type" value="Genomic_DNA"/>
</dbReference>
<name>H0E011_9ACTN</name>
<proteinExistence type="inferred from homology"/>
<dbReference type="SMART" id="SM00822">
    <property type="entry name" value="PKS_KR"/>
    <property type="match status" value="1"/>
</dbReference>
<dbReference type="InterPro" id="IPR036291">
    <property type="entry name" value="NAD(P)-bd_dom_sf"/>
</dbReference>
<dbReference type="InterPro" id="IPR057326">
    <property type="entry name" value="KR_dom"/>
</dbReference>
<keyword evidence="2 4" id="KW-0560">Oxidoreductase</keyword>
<accession>H0E011</accession>
<dbReference type="Proteomes" id="UP000005143">
    <property type="component" value="Unassembled WGS sequence"/>
</dbReference>
<sequence length="290" mass="30745">MLIDVWMHAGRPSHADVAPRRREWRERARVLADEPPPRPDGDQDVLETGLQDKICLVTGAASGIGRACAEILEGEGATLVLTDRDSAGVEAVCPGATTALRRAGDLSDPAFVTSLAADLEHRFGRLDVAVHMAGVYTTTSWDEVGDDEWRSVLDVNLHGSFLVAQAAMRLMGREGGRIVLCGSYAARTGGLRASAAYAAAKSGVIGLTRHLALHGGPLGIRVNAIHPGMIETPMLSVLDDEAREDGRSRSPMGRLATAEEAARMAVVLVSDLASWVQGVQLDVNGGMHMA</sequence>
<organism evidence="4 5">
    <name type="scientific">Patulibacter medicamentivorans</name>
    <dbReference type="NCBI Taxonomy" id="1097667"/>
    <lineage>
        <taxon>Bacteria</taxon>
        <taxon>Bacillati</taxon>
        <taxon>Actinomycetota</taxon>
        <taxon>Thermoleophilia</taxon>
        <taxon>Solirubrobacterales</taxon>
        <taxon>Patulibacteraceae</taxon>
        <taxon>Patulibacter</taxon>
    </lineage>
</organism>
<evidence type="ECO:0000259" key="3">
    <source>
        <dbReference type="SMART" id="SM00822"/>
    </source>
</evidence>
<dbReference type="PRINTS" id="PR00081">
    <property type="entry name" value="GDHRDH"/>
</dbReference>
<comment type="similarity">
    <text evidence="1">Belongs to the short-chain dehydrogenases/reductases (SDR) family.</text>
</comment>
<dbReference type="PATRIC" id="fig|1097667.3.peg.116"/>
<evidence type="ECO:0000256" key="1">
    <source>
        <dbReference type="ARBA" id="ARBA00006484"/>
    </source>
</evidence>
<gene>
    <name evidence="4" type="ORF">PAI11_01160</name>
</gene>
<dbReference type="PANTHER" id="PTHR42760:SF133">
    <property type="entry name" value="3-OXOACYL-[ACYL-CARRIER-PROTEIN] REDUCTASE"/>
    <property type="match status" value="1"/>
</dbReference>
<dbReference type="AlphaFoldDB" id="H0E011"/>
<dbReference type="Gene3D" id="3.40.50.720">
    <property type="entry name" value="NAD(P)-binding Rossmann-like Domain"/>
    <property type="match status" value="1"/>
</dbReference>
<comment type="caution">
    <text evidence="4">The sequence shown here is derived from an EMBL/GenBank/DDBJ whole genome shotgun (WGS) entry which is preliminary data.</text>
</comment>
<dbReference type="EC" id="1.1.1.100" evidence="4"/>
<evidence type="ECO:0000313" key="4">
    <source>
        <dbReference type="EMBL" id="EHN12970.1"/>
    </source>
</evidence>